<evidence type="ECO:0000313" key="2">
    <source>
        <dbReference type="Proteomes" id="UP000188273"/>
    </source>
</evidence>
<dbReference type="InterPro" id="IPR014942">
    <property type="entry name" value="AbiEii"/>
</dbReference>
<dbReference type="KEGG" id="pbu:L21SP3_02055"/>
<dbReference type="Pfam" id="PF08843">
    <property type="entry name" value="AbiEii"/>
    <property type="match status" value="1"/>
</dbReference>
<accession>A0A1Q2HRZ6</accession>
<dbReference type="EMBL" id="CP019633">
    <property type="protein sequence ID" value="AQQ10227.1"/>
    <property type="molecule type" value="Genomic_DNA"/>
</dbReference>
<evidence type="ECO:0008006" key="3">
    <source>
        <dbReference type="Google" id="ProtNLM"/>
    </source>
</evidence>
<protein>
    <recommendedName>
        <fullName evidence="3">Nucleotidyl transferase AbiEii/AbiGii toxin family protein</fullName>
    </recommendedName>
</protein>
<evidence type="ECO:0000313" key="1">
    <source>
        <dbReference type="EMBL" id="AQQ10227.1"/>
    </source>
</evidence>
<organism evidence="1 2">
    <name type="scientific">Sedimentisphaera cyanobacteriorum</name>
    <dbReference type="NCBI Taxonomy" id="1940790"/>
    <lineage>
        <taxon>Bacteria</taxon>
        <taxon>Pseudomonadati</taxon>
        <taxon>Planctomycetota</taxon>
        <taxon>Phycisphaerae</taxon>
        <taxon>Sedimentisphaerales</taxon>
        <taxon>Sedimentisphaeraceae</taxon>
        <taxon>Sedimentisphaera</taxon>
    </lineage>
</organism>
<proteinExistence type="predicted"/>
<sequence>MLFTVWSGRSFRPTKDIDFLGFGKSSAQDLKNLFTEIIQINDDLNDGLVFLSESLSVQPIREEQEYGGQRITLNALLGNARIRLQIDIGFGDAITPVPEKIQFPTLLEMPAPEILIYNRETVIAEKFHAINVLGLASSRMKDYYDLWILSKQYEFDGNLLAKAIQTTFERRKTSLPEKMPLGLTDEFYKDEIILTRWNAFVRKTELGIVEKRLEAVVERLQLFFDDVIRALATSENFDKKWDKNQWK</sequence>
<gene>
    <name evidence="1" type="ORF">L21SP3_02055</name>
</gene>
<name>A0A1Q2HRZ6_9BACT</name>
<keyword evidence="2" id="KW-1185">Reference proteome</keyword>
<dbReference type="Proteomes" id="UP000188273">
    <property type="component" value="Chromosome"/>
</dbReference>
<dbReference type="AlphaFoldDB" id="A0A1Q2HRZ6"/>
<dbReference type="STRING" id="1940790.L21SP3_02055"/>
<reference evidence="2" key="1">
    <citation type="submission" date="2017-02" db="EMBL/GenBank/DDBJ databases">
        <title>Comparative genomics and description of representatives of a novel lineage of planctomycetes thriving in anoxic sediments.</title>
        <authorList>
            <person name="Spring S."/>
            <person name="Bunk B."/>
            <person name="Sproer C."/>
            <person name="Klenk H.-P."/>
        </authorList>
    </citation>
    <scope>NUCLEOTIDE SEQUENCE [LARGE SCALE GENOMIC DNA]</scope>
    <source>
        <strain evidence="2">L21-RPul-D3</strain>
    </source>
</reference>